<keyword evidence="2" id="KW-1185">Reference proteome</keyword>
<sequence length="34" mass="3927">MIGCAYPYYDMIGVIKTVKLILTSYPTMLTWIQV</sequence>
<dbReference type="AlphaFoldDB" id="A0A1Y6B5F1"/>
<dbReference type="Proteomes" id="UP000192907">
    <property type="component" value="Unassembled WGS sequence"/>
</dbReference>
<gene>
    <name evidence="1" type="ORF">SAMN06296036_101378</name>
</gene>
<reference evidence="2" key="1">
    <citation type="submission" date="2017-04" db="EMBL/GenBank/DDBJ databases">
        <authorList>
            <person name="Varghese N."/>
            <person name="Submissions S."/>
        </authorList>
    </citation>
    <scope>NUCLEOTIDE SEQUENCE [LARGE SCALE GENOMIC DNA]</scope>
    <source>
        <strain evidence="2">RKEM611</strain>
    </source>
</reference>
<evidence type="ECO:0000313" key="2">
    <source>
        <dbReference type="Proteomes" id="UP000192907"/>
    </source>
</evidence>
<evidence type="ECO:0000313" key="1">
    <source>
        <dbReference type="EMBL" id="SME90586.1"/>
    </source>
</evidence>
<dbReference type="EMBL" id="FWZT01000001">
    <property type="protein sequence ID" value="SME90586.1"/>
    <property type="molecule type" value="Genomic_DNA"/>
</dbReference>
<proteinExistence type="predicted"/>
<name>A0A1Y6B5F1_9BACT</name>
<dbReference type="STRING" id="1513793.SAMN06296036_101378"/>
<organism evidence="1 2">
    <name type="scientific">Pseudobacteriovorax antillogorgiicola</name>
    <dbReference type="NCBI Taxonomy" id="1513793"/>
    <lineage>
        <taxon>Bacteria</taxon>
        <taxon>Pseudomonadati</taxon>
        <taxon>Bdellovibrionota</taxon>
        <taxon>Oligoflexia</taxon>
        <taxon>Oligoflexales</taxon>
        <taxon>Pseudobacteriovoracaceae</taxon>
        <taxon>Pseudobacteriovorax</taxon>
    </lineage>
</organism>
<accession>A0A1Y6B5F1</accession>
<protein>
    <submittedName>
        <fullName evidence="1">Uncharacterized protein</fullName>
    </submittedName>
</protein>